<comment type="pathway">
    <text evidence="3 9">Amino-acid biosynthesis; L-histidine biosynthesis; L-histidine from 5-phospho-alpha-D-ribose 1-diphosphate: step 4/9.</text>
</comment>
<organism evidence="11 12">
    <name type="scientific">Persicobacter psychrovividus</name>
    <dbReference type="NCBI Taxonomy" id="387638"/>
    <lineage>
        <taxon>Bacteria</taxon>
        <taxon>Pseudomonadati</taxon>
        <taxon>Bacteroidota</taxon>
        <taxon>Cytophagia</taxon>
        <taxon>Cytophagales</taxon>
        <taxon>Persicobacteraceae</taxon>
        <taxon>Persicobacter</taxon>
    </lineage>
</organism>
<dbReference type="InterPro" id="IPR011060">
    <property type="entry name" value="RibuloseP-bd_barrel"/>
</dbReference>
<protein>
    <recommendedName>
        <fullName evidence="9">1-(5-phosphoribosyl)-5-[(5-phosphoribosylamino)methylideneamino] imidazole-4-carboxamide isomerase</fullName>
        <ecNumber evidence="9">5.3.1.16</ecNumber>
    </recommendedName>
    <alternativeName>
        <fullName evidence="9">Phosphoribosylformimino-5-aminoimidazole carboxamide ribotide isomerase</fullName>
    </alternativeName>
</protein>
<dbReference type="InterPro" id="IPR023016">
    <property type="entry name" value="HisA/PriA"/>
</dbReference>
<keyword evidence="6 9" id="KW-0028">Amino-acid biosynthesis</keyword>
<keyword evidence="7 9" id="KW-0368">Histidine biosynthesis</keyword>
<evidence type="ECO:0000256" key="4">
    <source>
        <dbReference type="ARBA" id="ARBA00009667"/>
    </source>
</evidence>
<dbReference type="GO" id="GO:0016853">
    <property type="term" value="F:isomerase activity"/>
    <property type="evidence" value="ECO:0007669"/>
    <property type="project" value="UniProtKB-KW"/>
</dbReference>
<accession>A0ABN6L434</accession>
<keyword evidence="8 9" id="KW-0413">Isomerase</keyword>
<dbReference type="CDD" id="cd04732">
    <property type="entry name" value="HisA"/>
    <property type="match status" value="1"/>
</dbReference>
<dbReference type="RefSeq" id="WP_332919342.1">
    <property type="nucleotide sequence ID" value="NZ_AP025292.1"/>
</dbReference>
<comment type="caution">
    <text evidence="9">Lacks conserved residue(s) required for the propagation of feature annotation.</text>
</comment>
<dbReference type="HAMAP" id="MF_01014">
    <property type="entry name" value="HisA"/>
    <property type="match status" value="1"/>
</dbReference>
<evidence type="ECO:0000256" key="2">
    <source>
        <dbReference type="ARBA" id="ARBA00004496"/>
    </source>
</evidence>
<keyword evidence="12" id="KW-1185">Reference proteome</keyword>
<evidence type="ECO:0000256" key="8">
    <source>
        <dbReference type="ARBA" id="ARBA00023235"/>
    </source>
</evidence>
<sequence length="239" mass="26260">MIEIIPSLAVLQNKVVRLQQGKFDSAKEYDKSPTDLAKRFEDIGAKQIHIVDLDGVKRKEPVNLDMLDTISSHCSLSVNFAGGVYTDGAINKVFEYGAKSVTAGGLSVLNPRLFVGWMMTYGRERIALSADSLGGMIMTDGWLKNTQIATEDHIAYFASRGLKYFKVTDISRDGTLEGPDTEFFKSLVEKFPDINIMASGGIKCIDDIKKLEDVGVKGVVIGKAVYEDHIKIEDLGVFA</sequence>
<evidence type="ECO:0000256" key="9">
    <source>
        <dbReference type="HAMAP-Rule" id="MF_01014"/>
    </source>
</evidence>
<comment type="catalytic activity">
    <reaction evidence="1 9">
        <text>1-(5-phospho-beta-D-ribosyl)-5-[(5-phospho-beta-D-ribosylamino)methylideneamino]imidazole-4-carboxamide = 5-[(5-phospho-1-deoxy-D-ribulos-1-ylimino)methylamino]-1-(5-phospho-beta-D-ribosyl)imidazole-4-carboxamide</text>
        <dbReference type="Rhea" id="RHEA:15469"/>
        <dbReference type="ChEBI" id="CHEBI:58435"/>
        <dbReference type="ChEBI" id="CHEBI:58525"/>
        <dbReference type="EC" id="5.3.1.16"/>
    </reaction>
</comment>
<evidence type="ECO:0000256" key="7">
    <source>
        <dbReference type="ARBA" id="ARBA00023102"/>
    </source>
</evidence>
<evidence type="ECO:0000256" key="1">
    <source>
        <dbReference type="ARBA" id="ARBA00000901"/>
    </source>
</evidence>
<reference evidence="11 12" key="1">
    <citation type="submission" date="2021-12" db="EMBL/GenBank/DDBJ databases">
        <title>Genome sequencing of bacteria with rrn-lacking chromosome and rrn-plasmid.</title>
        <authorList>
            <person name="Anda M."/>
            <person name="Iwasaki W."/>
        </authorList>
    </citation>
    <scope>NUCLEOTIDE SEQUENCE [LARGE SCALE GENOMIC DNA]</scope>
    <source>
        <strain evidence="11 12">NBRC 101262</strain>
    </source>
</reference>
<evidence type="ECO:0000256" key="5">
    <source>
        <dbReference type="ARBA" id="ARBA00022490"/>
    </source>
</evidence>
<proteinExistence type="inferred from homology"/>
<dbReference type="InterPro" id="IPR044524">
    <property type="entry name" value="Isoase_HisA-like"/>
</dbReference>
<dbReference type="InterPro" id="IPR013785">
    <property type="entry name" value="Aldolase_TIM"/>
</dbReference>
<evidence type="ECO:0000313" key="12">
    <source>
        <dbReference type="Proteomes" id="UP001354989"/>
    </source>
</evidence>
<dbReference type="InterPro" id="IPR006062">
    <property type="entry name" value="His_biosynth"/>
</dbReference>
<evidence type="ECO:0000256" key="3">
    <source>
        <dbReference type="ARBA" id="ARBA00005133"/>
    </source>
</evidence>
<dbReference type="PANTHER" id="PTHR43090">
    <property type="entry name" value="1-(5-PHOSPHORIBOSYL)-5-[(5-PHOSPHORIBOSYLAMINO)METHYLIDENEAMINO] IMIDAZOLE-4-CARBOXAMIDE ISOMERASE"/>
    <property type="match status" value="1"/>
</dbReference>
<evidence type="ECO:0000256" key="10">
    <source>
        <dbReference type="RuleBase" id="RU003657"/>
    </source>
</evidence>
<dbReference type="PANTHER" id="PTHR43090:SF2">
    <property type="entry name" value="1-(5-PHOSPHORIBOSYL)-5-[(5-PHOSPHORIBOSYLAMINO)METHYLIDENEAMINO] IMIDAZOLE-4-CARBOXAMIDE ISOMERASE"/>
    <property type="match status" value="1"/>
</dbReference>
<dbReference type="EMBL" id="AP025292">
    <property type="protein sequence ID" value="BDC97784.1"/>
    <property type="molecule type" value="Genomic_DNA"/>
</dbReference>
<dbReference type="EC" id="5.3.1.16" evidence="9"/>
<comment type="subcellular location">
    <subcellularLocation>
        <location evidence="2 9">Cytoplasm</location>
    </subcellularLocation>
</comment>
<evidence type="ECO:0000256" key="6">
    <source>
        <dbReference type="ARBA" id="ARBA00022605"/>
    </source>
</evidence>
<dbReference type="Proteomes" id="UP001354989">
    <property type="component" value="Chromosome"/>
</dbReference>
<dbReference type="Pfam" id="PF00977">
    <property type="entry name" value="His_biosynth"/>
    <property type="match status" value="1"/>
</dbReference>
<dbReference type="Gene3D" id="3.20.20.70">
    <property type="entry name" value="Aldolase class I"/>
    <property type="match status" value="1"/>
</dbReference>
<comment type="similarity">
    <text evidence="4 9 10">Belongs to the HisA/HisF family.</text>
</comment>
<dbReference type="SUPFAM" id="SSF51366">
    <property type="entry name" value="Ribulose-phoshate binding barrel"/>
    <property type="match status" value="1"/>
</dbReference>
<evidence type="ECO:0000313" key="11">
    <source>
        <dbReference type="EMBL" id="BDC97784.1"/>
    </source>
</evidence>
<name>A0ABN6L434_9BACT</name>
<feature type="active site" description="Proton donor" evidence="9">
    <location>
        <position position="131"/>
    </location>
</feature>
<gene>
    <name evidence="11" type="primary">hisA_1</name>
    <name evidence="9" type="synonym">hisA</name>
    <name evidence="11" type="ORF">PEPS_00650</name>
</gene>
<keyword evidence="5 9" id="KW-0963">Cytoplasm</keyword>